<dbReference type="Pfam" id="PF00618">
    <property type="entry name" value="RasGEF_N"/>
    <property type="match status" value="1"/>
</dbReference>
<keyword evidence="2" id="KW-0040">ANK repeat</keyword>
<dbReference type="InterPro" id="IPR011993">
    <property type="entry name" value="PH-like_dom_sf"/>
</dbReference>
<dbReference type="EMBL" id="BRXZ01000008">
    <property type="protein sequence ID" value="GMI02917.1"/>
    <property type="molecule type" value="Genomic_DNA"/>
</dbReference>
<dbReference type="Gene3D" id="1.25.40.20">
    <property type="entry name" value="Ankyrin repeat-containing domain"/>
    <property type="match status" value="2"/>
</dbReference>
<feature type="region of interest" description="Disordered" evidence="4">
    <location>
        <begin position="237"/>
        <end position="276"/>
    </location>
</feature>
<evidence type="ECO:0000256" key="1">
    <source>
        <dbReference type="ARBA" id="ARBA00022658"/>
    </source>
</evidence>
<feature type="region of interest" description="Disordered" evidence="4">
    <location>
        <begin position="39"/>
        <end position="70"/>
    </location>
</feature>
<evidence type="ECO:0000313" key="7">
    <source>
        <dbReference type="EMBL" id="GMI02917.1"/>
    </source>
</evidence>
<evidence type="ECO:0000256" key="3">
    <source>
        <dbReference type="PROSITE-ProRule" id="PRU00168"/>
    </source>
</evidence>
<dbReference type="SUPFAM" id="SSF48403">
    <property type="entry name" value="Ankyrin repeat"/>
    <property type="match status" value="1"/>
</dbReference>
<feature type="repeat" description="ANK" evidence="2">
    <location>
        <begin position="439"/>
        <end position="471"/>
    </location>
</feature>
<feature type="repeat" description="ANK" evidence="2">
    <location>
        <begin position="567"/>
        <end position="599"/>
    </location>
</feature>
<evidence type="ECO:0000313" key="8">
    <source>
        <dbReference type="Proteomes" id="UP001165082"/>
    </source>
</evidence>
<dbReference type="InterPro" id="IPR023578">
    <property type="entry name" value="Ras_GEF_dom_sf"/>
</dbReference>
<evidence type="ECO:0000256" key="4">
    <source>
        <dbReference type="SAM" id="MobiDB-lite"/>
    </source>
</evidence>
<dbReference type="InterPro" id="IPR036964">
    <property type="entry name" value="RASGEF_cat_dom_sf"/>
</dbReference>
<dbReference type="PROSITE" id="PS50212">
    <property type="entry name" value="RASGEF_NTER"/>
    <property type="match status" value="1"/>
</dbReference>
<dbReference type="InterPro" id="IPR008937">
    <property type="entry name" value="Ras-like_GEF"/>
</dbReference>
<dbReference type="InterPro" id="IPR002110">
    <property type="entry name" value="Ankyrin_rpt"/>
</dbReference>
<dbReference type="PROSITE" id="PS50088">
    <property type="entry name" value="ANK_REPEAT"/>
    <property type="match status" value="2"/>
</dbReference>
<dbReference type="Gene3D" id="1.10.840.10">
    <property type="entry name" value="Ras guanine-nucleotide exchange factors catalytic domain"/>
    <property type="match status" value="1"/>
</dbReference>
<dbReference type="OrthoDB" id="546434at2759"/>
<dbReference type="Gene3D" id="2.30.29.30">
    <property type="entry name" value="Pleckstrin-homology domain (PH domain)/Phosphotyrosine-binding domain (PTB)"/>
    <property type="match status" value="1"/>
</dbReference>
<dbReference type="SMART" id="SM00147">
    <property type="entry name" value="RasGEF"/>
    <property type="match status" value="1"/>
</dbReference>
<dbReference type="GO" id="GO:0005085">
    <property type="term" value="F:guanyl-nucleotide exchange factor activity"/>
    <property type="evidence" value="ECO:0007669"/>
    <property type="project" value="UniProtKB-KW"/>
</dbReference>
<dbReference type="SUPFAM" id="SSF50729">
    <property type="entry name" value="PH domain-like"/>
    <property type="match status" value="1"/>
</dbReference>
<proteinExistence type="predicted"/>
<reference evidence="7" key="1">
    <citation type="submission" date="2022-07" db="EMBL/GenBank/DDBJ databases">
        <title>Genome analysis of Parmales, a sister group of diatoms, reveals the evolutionary specialization of diatoms from phago-mixotrophs to photoautotrophs.</title>
        <authorList>
            <person name="Ban H."/>
            <person name="Sato S."/>
            <person name="Yoshikawa S."/>
            <person name="Kazumasa Y."/>
            <person name="Nakamura Y."/>
            <person name="Ichinomiya M."/>
            <person name="Saitoh K."/>
            <person name="Sato N."/>
            <person name="Blanc-Mathieu R."/>
            <person name="Endo H."/>
            <person name="Kuwata A."/>
            <person name="Ogata H."/>
        </authorList>
    </citation>
    <scope>NUCLEOTIDE SEQUENCE</scope>
</reference>
<dbReference type="InterPro" id="IPR000651">
    <property type="entry name" value="Ras-like_Gua-exchang_fac_N"/>
</dbReference>
<dbReference type="Proteomes" id="UP001165082">
    <property type="component" value="Unassembled WGS sequence"/>
</dbReference>
<dbReference type="SUPFAM" id="SSF48366">
    <property type="entry name" value="Ras GEF"/>
    <property type="match status" value="1"/>
</dbReference>
<dbReference type="PROSITE" id="PS50297">
    <property type="entry name" value="ANK_REP_REGION"/>
    <property type="match status" value="2"/>
</dbReference>
<dbReference type="GO" id="GO:0007264">
    <property type="term" value="P:small GTPase-mediated signal transduction"/>
    <property type="evidence" value="ECO:0007669"/>
    <property type="project" value="InterPro"/>
</dbReference>
<evidence type="ECO:0000256" key="2">
    <source>
        <dbReference type="PROSITE-ProRule" id="PRU00023"/>
    </source>
</evidence>
<dbReference type="Gene3D" id="1.20.870.10">
    <property type="entry name" value="Son of sevenless (SoS) protein Chain: S domain 1"/>
    <property type="match status" value="1"/>
</dbReference>
<dbReference type="PANTHER" id="PTHR23113">
    <property type="entry name" value="GUANINE NUCLEOTIDE EXCHANGE FACTOR"/>
    <property type="match status" value="1"/>
</dbReference>
<accession>A0A9W7CAD5</accession>
<dbReference type="AlphaFoldDB" id="A0A9W7CAD5"/>
<evidence type="ECO:0000259" key="6">
    <source>
        <dbReference type="PROSITE" id="PS50212"/>
    </source>
</evidence>
<name>A0A9W7CAD5_9STRA</name>
<keyword evidence="8" id="KW-1185">Reference proteome</keyword>
<protein>
    <submittedName>
        <fullName evidence="7">Uncharacterized protein</fullName>
    </submittedName>
</protein>
<feature type="compositionally biased region" description="Acidic residues" evidence="4">
    <location>
        <begin position="237"/>
        <end position="274"/>
    </location>
</feature>
<dbReference type="Pfam" id="PF00617">
    <property type="entry name" value="RasGEF"/>
    <property type="match status" value="1"/>
</dbReference>
<feature type="compositionally biased region" description="Basic and acidic residues" evidence="4">
    <location>
        <begin position="46"/>
        <end position="58"/>
    </location>
</feature>
<dbReference type="InterPro" id="IPR001895">
    <property type="entry name" value="RASGEF_cat_dom"/>
</dbReference>
<sequence length="1127" mass="125176">MKRRSVTNLTKSKTKQESMKELKSLLLESSYDEINSDYLWKGGGSDSKEKSYLRKDTSDIAASQPDDGYTNDDITSTVHSKHAMSVVDEDDVGKDAYFDDDVVDMMNDSFASATMGESTSKPVWKGYLEKKSPSMFKGWQKRFVEIGQAGKMTYRKTEESEEVSGEVPLIGTKAVWTQPKKEDDYRTLGIQSMNSKDRVFSFRTKSKMDAIIITTILSETIHTQNIKKVIKLCKDADGEDSDDDDDLDEEDVGGGDDGDDDASGEGGEGEEEEQDASKVLTKIMEYSSPEARSKLVAYVSATSSQSLLHICANSGNHKCARIILNYMPAELVDAKDNSQMTAAQIACLNKFNRTALAILNCQHFDPTIKGESGDTYLNFAAKCKRPVVRKLIELGVDVLETNVMGNTPLHEMAGYNNVEGVEELLKADKEVVNIQGSKDGYTALHWAARSGAIKCVDALIANGADCSMPGHTGNTPLHACIGHYVGKSKHQKKSHTKSISYHKTYTHSVVSLVNGGAQLEDLSRGGRSALAELCRIEPEFVQKKIGGEEAFKSMLEKGAKVNVRSSKGLMPLHYAAKAGNYALVKLLIDYGADVNAQGSDGDTALGYVESQLKVEGAQTLYGVVFAYLNKTVTVLLEGGAIRRAHRDIAIEENTSEITYMRNNVDGTYQMKAANIPAMIARLTHRAFYSAHDVHSFLLQYHKFTTPLQILGCLKGRFFPKNVTDTFNEDDDDEDNDDEDFTLLGERRSVLCFLEAWLSSNQGNPVGFEDEDSECTVFLGDFVELIMDTKCTKKINENLEPVLLPYFGDFVANMHEIQWTERWGDQHQYLTVSENRISSSTMGTSGSAVARGRVVDFSQYADVADMFERGGRPQSEKASKLLGTIEEREVVKLTSFPPQEIAKQLTLLVHTIFCEIPVEEFVDGRYRKVETGPNFQRLKMSTNKLSFVLISAILAESELHARASVIVVLIQTAENCLTVENFDMFVSIISVLGSSSIHRLKQTWARVQRLLPGKWDAMQKASGGAGRGLEKKMGLLKPPCVPCIGLVLRMLINLDEEPSRLESNQDLINFHKLRKIGNVFHMIDNAKSVPYTFTPNPELINLLSKTPQYKNEDACWNRSREIEAKLKT</sequence>
<dbReference type="Pfam" id="PF12796">
    <property type="entry name" value="Ank_2"/>
    <property type="match status" value="1"/>
</dbReference>
<keyword evidence="1 3" id="KW-0344">Guanine-nucleotide releasing factor</keyword>
<dbReference type="SMART" id="SM00248">
    <property type="entry name" value="ANK"/>
    <property type="match status" value="7"/>
</dbReference>
<evidence type="ECO:0000259" key="5">
    <source>
        <dbReference type="PROSITE" id="PS50009"/>
    </source>
</evidence>
<dbReference type="InterPro" id="IPR036770">
    <property type="entry name" value="Ankyrin_rpt-contain_sf"/>
</dbReference>
<dbReference type="PROSITE" id="PS50009">
    <property type="entry name" value="RASGEF_CAT"/>
    <property type="match status" value="1"/>
</dbReference>
<feature type="domain" description="N-terminal Ras-GEF" evidence="6">
    <location>
        <begin position="666"/>
        <end position="806"/>
    </location>
</feature>
<dbReference type="PANTHER" id="PTHR23113:SF99">
    <property type="entry name" value="RASGEF DOMAIN-CONTAINING PROTEIN"/>
    <property type="match status" value="1"/>
</dbReference>
<feature type="domain" description="Ras-GEF" evidence="5">
    <location>
        <begin position="896"/>
        <end position="1124"/>
    </location>
</feature>
<gene>
    <name evidence="7" type="ORF">TrRE_jg9313</name>
</gene>
<comment type="caution">
    <text evidence="7">The sequence shown here is derived from an EMBL/GenBank/DDBJ whole genome shotgun (WGS) entry which is preliminary data.</text>
</comment>
<dbReference type="Pfam" id="PF13857">
    <property type="entry name" value="Ank_5"/>
    <property type="match status" value="1"/>
</dbReference>
<organism evidence="7 8">
    <name type="scientific">Triparma retinervis</name>
    <dbReference type="NCBI Taxonomy" id="2557542"/>
    <lineage>
        <taxon>Eukaryota</taxon>
        <taxon>Sar</taxon>
        <taxon>Stramenopiles</taxon>
        <taxon>Ochrophyta</taxon>
        <taxon>Bolidophyceae</taxon>
        <taxon>Parmales</taxon>
        <taxon>Triparmaceae</taxon>
        <taxon>Triparma</taxon>
    </lineage>
</organism>
<dbReference type="PRINTS" id="PR01415">
    <property type="entry name" value="ANKYRIN"/>
</dbReference>